<evidence type="ECO:0000313" key="3">
    <source>
        <dbReference type="Proteomes" id="UP001604277"/>
    </source>
</evidence>
<evidence type="ECO:0000256" key="1">
    <source>
        <dbReference type="SAM" id="MobiDB-lite"/>
    </source>
</evidence>
<dbReference type="EMBL" id="JBFOLJ010000012">
    <property type="protein sequence ID" value="KAL2488846.1"/>
    <property type="molecule type" value="Genomic_DNA"/>
</dbReference>
<keyword evidence="3" id="KW-1185">Reference proteome</keyword>
<dbReference type="AlphaFoldDB" id="A0ABD1RL27"/>
<reference evidence="3" key="1">
    <citation type="submission" date="2024-07" db="EMBL/GenBank/DDBJ databases">
        <title>Two chromosome-level genome assemblies of Korean endemic species Abeliophyllum distichum and Forsythia ovata (Oleaceae).</title>
        <authorList>
            <person name="Jang H."/>
        </authorList>
    </citation>
    <scope>NUCLEOTIDE SEQUENCE [LARGE SCALE GENOMIC DNA]</scope>
</reference>
<comment type="caution">
    <text evidence="2">The sequence shown here is derived from an EMBL/GenBank/DDBJ whole genome shotgun (WGS) entry which is preliminary data.</text>
</comment>
<feature type="region of interest" description="Disordered" evidence="1">
    <location>
        <begin position="67"/>
        <end position="98"/>
    </location>
</feature>
<name>A0ABD1RL27_9LAMI</name>
<evidence type="ECO:0000313" key="2">
    <source>
        <dbReference type="EMBL" id="KAL2488846.1"/>
    </source>
</evidence>
<accession>A0ABD1RL27</accession>
<protein>
    <submittedName>
        <fullName evidence="2">MINDY deubiquitinase domain-containing protein</fullName>
    </submittedName>
</protein>
<proteinExistence type="predicted"/>
<sequence length="166" mass="19293">MYVALLIDRPEGGFPLPHTQFCHILSLNQIKNHPHNKFHSNPQRGQSISSHLQLAIALQQQEFEQQQPQLSSQQLQPQPQPQPQRNLQQPAISGGSRLITGPQDWTLLNKKKKLGIMKTHYLVVMLRIHEDTQSIFSRYVLEIRNFVENEERFFSANSLCCILDWF</sequence>
<gene>
    <name evidence="2" type="ORF">Fot_42138</name>
</gene>
<feature type="compositionally biased region" description="Low complexity" evidence="1">
    <location>
        <begin position="67"/>
        <end position="90"/>
    </location>
</feature>
<dbReference type="Proteomes" id="UP001604277">
    <property type="component" value="Unassembled WGS sequence"/>
</dbReference>
<organism evidence="2 3">
    <name type="scientific">Forsythia ovata</name>
    <dbReference type="NCBI Taxonomy" id="205694"/>
    <lineage>
        <taxon>Eukaryota</taxon>
        <taxon>Viridiplantae</taxon>
        <taxon>Streptophyta</taxon>
        <taxon>Embryophyta</taxon>
        <taxon>Tracheophyta</taxon>
        <taxon>Spermatophyta</taxon>
        <taxon>Magnoliopsida</taxon>
        <taxon>eudicotyledons</taxon>
        <taxon>Gunneridae</taxon>
        <taxon>Pentapetalae</taxon>
        <taxon>asterids</taxon>
        <taxon>lamiids</taxon>
        <taxon>Lamiales</taxon>
        <taxon>Oleaceae</taxon>
        <taxon>Forsythieae</taxon>
        <taxon>Forsythia</taxon>
    </lineage>
</organism>